<evidence type="ECO:0000313" key="2">
    <source>
        <dbReference type="EMBL" id="NGO54363.1"/>
    </source>
</evidence>
<evidence type="ECO:0000313" key="3">
    <source>
        <dbReference type="Proteomes" id="UP001642900"/>
    </source>
</evidence>
<gene>
    <name evidence="2" type="ORF">G6N73_25060</name>
</gene>
<keyword evidence="1" id="KW-0472">Membrane</keyword>
<comment type="caution">
    <text evidence="2">The sequence shown here is derived from an EMBL/GenBank/DDBJ whole genome shotgun (WGS) entry which is preliminary data.</text>
</comment>
<name>A0A6G4WJJ2_9HYPH</name>
<accession>A0A6G4WJJ2</accession>
<organism evidence="2 3">
    <name type="scientific">Allomesorhizobium camelthorni</name>
    <dbReference type="NCBI Taxonomy" id="475069"/>
    <lineage>
        <taxon>Bacteria</taxon>
        <taxon>Pseudomonadati</taxon>
        <taxon>Pseudomonadota</taxon>
        <taxon>Alphaproteobacteria</taxon>
        <taxon>Hyphomicrobiales</taxon>
        <taxon>Phyllobacteriaceae</taxon>
        <taxon>Allomesorhizobium</taxon>
    </lineage>
</organism>
<sequence length="56" mass="6335">MLARRFTIVCLLMTLFGMLFSILVAQSSRPARSWNIGMAVPCVFEDGFRCAPPKRK</sequence>
<evidence type="ECO:0000256" key="1">
    <source>
        <dbReference type="SAM" id="Phobius"/>
    </source>
</evidence>
<dbReference type="Proteomes" id="UP001642900">
    <property type="component" value="Unassembled WGS sequence"/>
</dbReference>
<keyword evidence="1" id="KW-0812">Transmembrane</keyword>
<keyword evidence="1" id="KW-1133">Transmembrane helix</keyword>
<keyword evidence="3" id="KW-1185">Reference proteome</keyword>
<dbReference type="RefSeq" id="WP_165032609.1">
    <property type="nucleotide sequence ID" value="NZ_JAAKZF010000050.1"/>
</dbReference>
<dbReference type="EMBL" id="JAAKZF010000050">
    <property type="protein sequence ID" value="NGO54363.1"/>
    <property type="molecule type" value="Genomic_DNA"/>
</dbReference>
<feature type="transmembrane region" description="Helical" evidence="1">
    <location>
        <begin position="6"/>
        <end position="25"/>
    </location>
</feature>
<protein>
    <submittedName>
        <fullName evidence="2">Uncharacterized protein</fullName>
    </submittedName>
</protein>
<proteinExistence type="predicted"/>
<reference evidence="2 3" key="1">
    <citation type="submission" date="2020-02" db="EMBL/GenBank/DDBJ databases">
        <title>Genome sequence of strain CCNWXJ40-4.</title>
        <authorList>
            <person name="Gao J."/>
            <person name="Sun J."/>
        </authorList>
    </citation>
    <scope>NUCLEOTIDE SEQUENCE [LARGE SCALE GENOMIC DNA]</scope>
    <source>
        <strain evidence="2 3">CCNWXJ 40-4</strain>
    </source>
</reference>
<dbReference type="AlphaFoldDB" id="A0A6G4WJJ2"/>